<dbReference type="CDD" id="cd03768">
    <property type="entry name" value="SR_ResInv"/>
    <property type="match status" value="1"/>
</dbReference>
<dbReference type="Proteomes" id="UP001321763">
    <property type="component" value="Plasmid pKHSU-234311-028-2"/>
</dbReference>
<dbReference type="PANTHER" id="PTHR30461">
    <property type="entry name" value="DNA-INVERTASE FROM LAMBDOID PROPHAGE"/>
    <property type="match status" value="1"/>
</dbReference>
<dbReference type="PROSITE" id="PS51736">
    <property type="entry name" value="RECOMBINASES_3"/>
    <property type="match status" value="1"/>
</dbReference>
<dbReference type="SUPFAM" id="SSF53041">
    <property type="entry name" value="Resolvase-like"/>
    <property type="match status" value="1"/>
</dbReference>
<dbReference type="SMART" id="SM00857">
    <property type="entry name" value="Resolvase"/>
    <property type="match status" value="1"/>
</dbReference>
<proteinExistence type="inferred from homology"/>
<dbReference type="PANTHER" id="PTHR30461:SF26">
    <property type="entry name" value="RESOLVASE HOMOLOG YNEB"/>
    <property type="match status" value="1"/>
</dbReference>
<evidence type="ECO:0000313" key="6">
    <source>
        <dbReference type="Proteomes" id="UP001321763"/>
    </source>
</evidence>
<dbReference type="RefSeq" id="WP_129010661.1">
    <property type="nucleotide sequence ID" value="NZ_AP026820.1"/>
</dbReference>
<evidence type="ECO:0000313" key="4">
    <source>
        <dbReference type="EMBL" id="RXI58953.1"/>
    </source>
</evidence>
<dbReference type="EMBL" id="AP026820">
    <property type="protein sequence ID" value="BDR82580.1"/>
    <property type="molecule type" value="Genomic_DNA"/>
</dbReference>
<evidence type="ECO:0000313" key="5">
    <source>
        <dbReference type="Proteomes" id="UP000290273"/>
    </source>
</evidence>
<dbReference type="Gene3D" id="3.40.50.1390">
    <property type="entry name" value="Resolvase, N-terminal catalytic domain"/>
    <property type="match status" value="1"/>
</dbReference>
<reference evidence="4 5" key="1">
    <citation type="submission" date="2018-06" db="EMBL/GenBank/DDBJ databases">
        <title>Genome conservation of Clostridium tetani.</title>
        <authorList>
            <person name="Bruggemann H."/>
            <person name="Popoff M.R."/>
        </authorList>
    </citation>
    <scope>NUCLEOTIDE SEQUENCE [LARGE SCALE GENOMIC DNA]</scope>
    <source>
        <strain evidence="4 5">63.05</strain>
    </source>
</reference>
<evidence type="ECO:0000313" key="3">
    <source>
        <dbReference type="EMBL" id="BDR82580.1"/>
    </source>
</evidence>
<dbReference type="InterPro" id="IPR036162">
    <property type="entry name" value="Resolvase-like_N_sf"/>
</dbReference>
<geneLocation type="plasmid" evidence="3 6">
    <name>pKHSU-234311-028-2</name>
</geneLocation>
<evidence type="ECO:0000259" key="2">
    <source>
        <dbReference type="PROSITE" id="PS51736"/>
    </source>
</evidence>
<reference evidence="3 6" key="2">
    <citation type="submission" date="2022-09" db="EMBL/GenBank/DDBJ databases">
        <title>complete genome sequences of Clostridium tetani str. KHSU-234311-028 isolated from soil.</title>
        <authorList>
            <person name="Sekizuka T."/>
            <person name="Shitada C."/>
            <person name="Takahashi M."/>
            <person name="Kuroda M."/>
        </authorList>
    </citation>
    <scope>NUCLEOTIDE SEQUENCE [LARGE SCALE GENOMIC DNA]</scope>
    <source>
        <strain evidence="3 6">KHSU-234311-028</strain>
        <plasmid evidence="3 6">pKHSU-234311-028-2</plasmid>
    </source>
</reference>
<dbReference type="Pfam" id="PF00239">
    <property type="entry name" value="Resolvase"/>
    <property type="match status" value="1"/>
</dbReference>
<dbReference type="AlphaFoldDB" id="A0ABC8EI79"/>
<dbReference type="Proteomes" id="UP000290273">
    <property type="component" value="Unassembled WGS sequence"/>
</dbReference>
<comment type="similarity">
    <text evidence="1">Belongs to the site-specific recombinase resolvase family.</text>
</comment>
<accession>A0ABC8EI79</accession>
<sequence length="213" mass="25596">MCKWFYYVRISSSTGNKKQKTDRQIYNSTFKEFCKRNNIDEKNIIILEEKQSGKDFNRPQYQLLKQVIRENDNIIINSIDRFGRNYTQGRKEFADLISKGVKVYVLNRPMLEDMYKLNDNMSKFMINFLVDWELMNAEEELKKIHERQRQGIEVAKAKGKHLGRPKAKYPDNWNEIYNRWHNGEIKAVEAMELLELKKSTFYKLAKKHKEKDI</sequence>
<organism evidence="3 6">
    <name type="scientific">Clostridium tetani</name>
    <dbReference type="NCBI Taxonomy" id="1513"/>
    <lineage>
        <taxon>Bacteria</taxon>
        <taxon>Bacillati</taxon>
        <taxon>Bacillota</taxon>
        <taxon>Clostridia</taxon>
        <taxon>Eubacteriales</taxon>
        <taxon>Clostridiaceae</taxon>
        <taxon>Clostridium</taxon>
    </lineage>
</organism>
<dbReference type="EMBL" id="QMAU01000010">
    <property type="protein sequence ID" value="RXI58953.1"/>
    <property type="molecule type" value="Genomic_DNA"/>
</dbReference>
<dbReference type="InterPro" id="IPR006119">
    <property type="entry name" value="Resolv_N"/>
</dbReference>
<evidence type="ECO:0000256" key="1">
    <source>
        <dbReference type="ARBA" id="ARBA00009913"/>
    </source>
</evidence>
<name>A0ABC8EI79_CLOTA</name>
<gene>
    <name evidence="3" type="primary">res</name>
    <name evidence="4" type="ORF">DP131_00335</name>
    <name evidence="3" type="ORF">K234311028_p20630</name>
</gene>
<feature type="domain" description="Resolvase/invertase-type recombinase catalytic" evidence="2">
    <location>
        <begin position="3"/>
        <end position="159"/>
    </location>
</feature>
<dbReference type="InterPro" id="IPR050639">
    <property type="entry name" value="SSR_resolvase"/>
</dbReference>
<keyword evidence="3" id="KW-0614">Plasmid</keyword>
<protein>
    <submittedName>
        <fullName evidence="3">DNA recombinase</fullName>
    </submittedName>
    <submittedName>
        <fullName evidence="4">Recombinase family protein</fullName>
    </submittedName>
</protein>